<accession>A0A4C1VN39</accession>
<sequence length="120" mass="12691">MQFTRGSESAELISVALAHLCCCAGQRICAPTPAHYVRCGSTSLCGVGGLTRPLRGADVGAALMTVEHATLDYLYRYLLGGADNTPYSLQTELCLAVTPNIHPAPTDAHRASFLTIAQNL</sequence>
<organism evidence="1 2">
    <name type="scientific">Eumeta variegata</name>
    <name type="common">Bagworm moth</name>
    <name type="synonym">Eumeta japonica</name>
    <dbReference type="NCBI Taxonomy" id="151549"/>
    <lineage>
        <taxon>Eukaryota</taxon>
        <taxon>Metazoa</taxon>
        <taxon>Ecdysozoa</taxon>
        <taxon>Arthropoda</taxon>
        <taxon>Hexapoda</taxon>
        <taxon>Insecta</taxon>
        <taxon>Pterygota</taxon>
        <taxon>Neoptera</taxon>
        <taxon>Endopterygota</taxon>
        <taxon>Lepidoptera</taxon>
        <taxon>Glossata</taxon>
        <taxon>Ditrysia</taxon>
        <taxon>Tineoidea</taxon>
        <taxon>Psychidae</taxon>
        <taxon>Oiketicinae</taxon>
        <taxon>Eumeta</taxon>
    </lineage>
</organism>
<comment type="caution">
    <text evidence="1">The sequence shown here is derived from an EMBL/GenBank/DDBJ whole genome shotgun (WGS) entry which is preliminary data.</text>
</comment>
<dbReference type="Proteomes" id="UP000299102">
    <property type="component" value="Unassembled WGS sequence"/>
</dbReference>
<keyword evidence="2" id="KW-1185">Reference proteome</keyword>
<reference evidence="1 2" key="1">
    <citation type="journal article" date="2019" name="Commun. Biol.">
        <title>The bagworm genome reveals a unique fibroin gene that provides high tensile strength.</title>
        <authorList>
            <person name="Kono N."/>
            <person name="Nakamura H."/>
            <person name="Ohtoshi R."/>
            <person name="Tomita M."/>
            <person name="Numata K."/>
            <person name="Arakawa K."/>
        </authorList>
    </citation>
    <scope>NUCLEOTIDE SEQUENCE [LARGE SCALE GENOMIC DNA]</scope>
</reference>
<dbReference type="EMBL" id="BGZK01000368">
    <property type="protein sequence ID" value="GBP39569.1"/>
    <property type="molecule type" value="Genomic_DNA"/>
</dbReference>
<gene>
    <name evidence="1" type="ORF">EVAR_26651_1</name>
</gene>
<evidence type="ECO:0000313" key="1">
    <source>
        <dbReference type="EMBL" id="GBP39569.1"/>
    </source>
</evidence>
<dbReference type="AlphaFoldDB" id="A0A4C1VN39"/>
<proteinExistence type="predicted"/>
<protein>
    <submittedName>
        <fullName evidence="1">Uncharacterized protein</fullName>
    </submittedName>
</protein>
<name>A0A4C1VN39_EUMVA</name>
<evidence type="ECO:0000313" key="2">
    <source>
        <dbReference type="Proteomes" id="UP000299102"/>
    </source>
</evidence>